<sequence>MTEVLRLLLNLTHQPTDDLYTKIKAIQAGQKTMEDEFIKQYIPYIRKVVASVCKKFIVPGVDDEFSVGLIAFNEAIHHYRVQKGSSFLTFANLVIKRRVIDYIRKEQRRSFSISLDYKGEEKENVENMAEAEASYDQFLLSLEERQRREEIEHLEETLKSYQISLSDVAKQRPKHRDARENMREIASLIANDESIVSYMKEKKRLPMKVIMEKINMSRKTMERNRKYIIAVVLVLKGDYDYLQDYFKAM</sequence>
<keyword evidence="6" id="KW-0346">Stress response</keyword>
<keyword evidence="1 6" id="KW-0963">Cytoplasm</keyword>
<dbReference type="GO" id="GO:0016987">
    <property type="term" value="F:sigma factor activity"/>
    <property type="evidence" value="ECO:0007669"/>
    <property type="project" value="UniProtKB-UniRule"/>
</dbReference>
<proteinExistence type="inferred from homology"/>
<dbReference type="Proteomes" id="UP000318138">
    <property type="component" value="Chromosome"/>
</dbReference>
<accession>A0A859FE68</accession>
<dbReference type="PANTHER" id="PTHR30385:SF6">
    <property type="entry name" value="RNA POLYMERASE SIGMA FACTOR SIGI"/>
    <property type="match status" value="1"/>
</dbReference>
<dbReference type="GO" id="GO:0006352">
    <property type="term" value="P:DNA-templated transcription initiation"/>
    <property type="evidence" value="ECO:0007669"/>
    <property type="project" value="UniProtKB-UniRule"/>
</dbReference>
<gene>
    <name evidence="6 8" type="primary">sigI</name>
    <name evidence="8" type="ORF">FLK61_31020</name>
</gene>
<organism evidence="8 9">
    <name type="scientific">Paenalkalicoccus suaedae</name>
    <dbReference type="NCBI Taxonomy" id="2592382"/>
    <lineage>
        <taxon>Bacteria</taxon>
        <taxon>Bacillati</taxon>
        <taxon>Bacillota</taxon>
        <taxon>Bacilli</taxon>
        <taxon>Bacillales</taxon>
        <taxon>Bacillaceae</taxon>
        <taxon>Paenalkalicoccus</taxon>
    </lineage>
</organism>
<dbReference type="PANTHER" id="PTHR30385">
    <property type="entry name" value="SIGMA FACTOR F FLAGELLAR"/>
    <property type="match status" value="1"/>
</dbReference>
<reference evidence="9" key="1">
    <citation type="submission" date="2019-07" db="EMBL/GenBank/DDBJ databases">
        <title>Bacillus alkalisoli sp. nov. isolated from saline soil.</title>
        <authorList>
            <person name="Sun J.-Q."/>
            <person name="Xu L."/>
        </authorList>
    </citation>
    <scope>NUCLEOTIDE SEQUENCE [LARGE SCALE GENOMIC DNA]</scope>
    <source>
        <strain evidence="9">M4U3P1</strain>
    </source>
</reference>
<dbReference type="SUPFAM" id="SSF88946">
    <property type="entry name" value="Sigma2 domain of RNA polymerase sigma factors"/>
    <property type="match status" value="1"/>
</dbReference>
<dbReference type="NCBIfam" id="TIGR02895">
    <property type="entry name" value="spore_sigI"/>
    <property type="match status" value="1"/>
</dbReference>
<dbReference type="NCBIfam" id="TIGR02937">
    <property type="entry name" value="sigma70-ECF"/>
    <property type="match status" value="1"/>
</dbReference>
<feature type="domain" description="RNA polymerase sigma-70 region 2" evidence="7">
    <location>
        <begin position="38"/>
        <end position="109"/>
    </location>
</feature>
<evidence type="ECO:0000256" key="5">
    <source>
        <dbReference type="ARBA" id="ARBA00023163"/>
    </source>
</evidence>
<dbReference type="Gene3D" id="1.10.1740.10">
    <property type="match status" value="1"/>
</dbReference>
<feature type="DNA-binding region" description="H-T-H motif" evidence="6">
    <location>
        <begin position="207"/>
        <end position="226"/>
    </location>
</feature>
<dbReference type="EMBL" id="CP041372">
    <property type="protein sequence ID" value="QKS71148.1"/>
    <property type="molecule type" value="Genomic_DNA"/>
</dbReference>
<dbReference type="InterPro" id="IPR014284">
    <property type="entry name" value="RNA_pol_sigma-70_dom"/>
</dbReference>
<keyword evidence="4 6" id="KW-0238">DNA-binding</keyword>
<keyword evidence="2 6" id="KW-0805">Transcription regulation</keyword>
<dbReference type="PIRSF" id="PIRSF038953">
    <property type="entry name" value="SigI"/>
    <property type="match status" value="1"/>
</dbReference>
<feature type="short sequence motif" description="Polymerase core binding" evidence="6">
    <location>
        <begin position="63"/>
        <end position="76"/>
    </location>
</feature>
<comment type="activity regulation">
    <text evidence="6">Negatively regulated by the anti-sigma-I factor RsgI.</text>
</comment>
<evidence type="ECO:0000256" key="1">
    <source>
        <dbReference type="ARBA" id="ARBA00022490"/>
    </source>
</evidence>
<evidence type="ECO:0000256" key="3">
    <source>
        <dbReference type="ARBA" id="ARBA00023082"/>
    </source>
</evidence>
<evidence type="ECO:0000256" key="4">
    <source>
        <dbReference type="ARBA" id="ARBA00023125"/>
    </source>
</evidence>
<comment type="function">
    <text evidence="6">Sigma factors are initiation factors that promote the attachment of RNA polymerase to specific initiation sites and are then released.</text>
</comment>
<dbReference type="Pfam" id="PF04542">
    <property type="entry name" value="Sigma70_r2"/>
    <property type="match status" value="1"/>
</dbReference>
<evidence type="ECO:0000259" key="7">
    <source>
        <dbReference type="Pfam" id="PF04542"/>
    </source>
</evidence>
<name>A0A859FE68_9BACI</name>
<evidence type="ECO:0000313" key="9">
    <source>
        <dbReference type="Proteomes" id="UP000318138"/>
    </source>
</evidence>
<dbReference type="KEGG" id="psua:FLK61_31020"/>
<dbReference type="InterPro" id="IPR007627">
    <property type="entry name" value="RNA_pol_sigma70_r2"/>
</dbReference>
<keyword evidence="5 6" id="KW-0804">Transcription</keyword>
<protein>
    <recommendedName>
        <fullName evidence="6">RNA polymerase sigma factor SigI</fullName>
    </recommendedName>
</protein>
<keyword evidence="3 6" id="KW-0731">Sigma factor</keyword>
<comment type="similarity">
    <text evidence="6">Belongs to the sigma-70 factor family. SigI subfamily.</text>
</comment>
<evidence type="ECO:0000256" key="6">
    <source>
        <dbReference type="HAMAP-Rule" id="MF_02064"/>
    </source>
</evidence>
<dbReference type="InterPro" id="IPR013325">
    <property type="entry name" value="RNA_pol_sigma_r2"/>
</dbReference>
<keyword evidence="9" id="KW-1185">Reference proteome</keyword>
<comment type="subcellular location">
    <subcellularLocation>
        <location evidence="6">Cytoplasm</location>
    </subcellularLocation>
</comment>
<evidence type="ECO:0000313" key="8">
    <source>
        <dbReference type="EMBL" id="QKS71148.1"/>
    </source>
</evidence>
<dbReference type="GO" id="GO:0005737">
    <property type="term" value="C:cytoplasm"/>
    <property type="evidence" value="ECO:0007669"/>
    <property type="project" value="UniProtKB-SubCell"/>
</dbReference>
<dbReference type="GO" id="GO:0003677">
    <property type="term" value="F:DNA binding"/>
    <property type="evidence" value="ECO:0007669"/>
    <property type="project" value="UniProtKB-UniRule"/>
</dbReference>
<dbReference type="HAMAP" id="MF_02064">
    <property type="entry name" value="Sigma70_SigI"/>
    <property type="match status" value="1"/>
</dbReference>
<evidence type="ECO:0000256" key="2">
    <source>
        <dbReference type="ARBA" id="ARBA00023015"/>
    </source>
</evidence>
<comment type="subunit">
    <text evidence="6">Interacts with RsgI.</text>
</comment>
<dbReference type="InterPro" id="IPR014244">
    <property type="entry name" value="RNA_pol_sigma-I"/>
</dbReference>
<dbReference type="AlphaFoldDB" id="A0A859FE68"/>